<dbReference type="CDD" id="cd01488">
    <property type="entry name" value="Uba3_RUB"/>
    <property type="match status" value="1"/>
</dbReference>
<dbReference type="EC" id="6.2.1.64" evidence="8 11"/>
<keyword evidence="7 11" id="KW-0067">ATP-binding</keyword>
<keyword evidence="4 11" id="KW-0436">Ligase</keyword>
<proteinExistence type="inferred from homology"/>
<dbReference type="InterPro" id="IPR035985">
    <property type="entry name" value="Ubiquitin-activating_enz"/>
</dbReference>
<keyword evidence="14" id="KW-1185">Reference proteome</keyword>
<evidence type="ECO:0000256" key="4">
    <source>
        <dbReference type="ARBA" id="ARBA00022598"/>
    </source>
</evidence>
<dbReference type="InterPro" id="IPR033127">
    <property type="entry name" value="UBQ-activ_enz_E1_Cys_AS"/>
</dbReference>
<evidence type="ECO:0000256" key="8">
    <source>
        <dbReference type="ARBA" id="ARBA00023624"/>
    </source>
</evidence>
<evidence type="ECO:0000256" key="11">
    <source>
        <dbReference type="RuleBase" id="RU368009"/>
    </source>
</evidence>
<keyword evidence="5 11" id="KW-0547">Nucleotide-binding</keyword>
<evidence type="ECO:0000256" key="5">
    <source>
        <dbReference type="ARBA" id="ARBA00022741"/>
    </source>
</evidence>
<comment type="function">
    <text evidence="11">Catalytic subunit of the dimeric E1 enzyme, which activates NEDD8.</text>
</comment>
<evidence type="ECO:0000313" key="13">
    <source>
        <dbReference type="EMBL" id="CAK1546022.1"/>
    </source>
</evidence>
<protein>
    <recommendedName>
        <fullName evidence="3 11">NEDD8-activating enzyme E1 catalytic subunit</fullName>
        <ecNumber evidence="8 11">6.2.1.64</ecNumber>
    </recommendedName>
</protein>
<comment type="caution">
    <text evidence="13">The sequence shown here is derived from an EMBL/GenBank/DDBJ whole genome shotgun (WGS) entry which is preliminary data.</text>
</comment>
<evidence type="ECO:0000313" key="14">
    <source>
        <dbReference type="Proteomes" id="UP001497472"/>
    </source>
</evidence>
<evidence type="ECO:0000256" key="9">
    <source>
        <dbReference type="ARBA" id="ARBA00024626"/>
    </source>
</evidence>
<dbReference type="EMBL" id="CAVLEF010000007">
    <property type="protein sequence ID" value="CAK1546022.1"/>
    <property type="molecule type" value="Genomic_DNA"/>
</dbReference>
<dbReference type="PANTHER" id="PTHR10953">
    <property type="entry name" value="UBIQUITIN-ACTIVATING ENZYME E1"/>
    <property type="match status" value="1"/>
</dbReference>
<dbReference type="PANTHER" id="PTHR10953:SF6">
    <property type="entry name" value="NEDD8-ACTIVATING ENZYME E1 CATALYTIC SUBUNIT"/>
    <property type="match status" value="1"/>
</dbReference>
<dbReference type="InterPro" id="IPR030468">
    <property type="entry name" value="Uba3_N"/>
</dbReference>
<evidence type="ECO:0000256" key="6">
    <source>
        <dbReference type="ARBA" id="ARBA00022786"/>
    </source>
</evidence>
<evidence type="ECO:0000256" key="3">
    <source>
        <dbReference type="ARBA" id="ARBA00015203"/>
    </source>
</evidence>
<dbReference type="InterPro" id="IPR014929">
    <property type="entry name" value="E2-binding"/>
</dbReference>
<dbReference type="GO" id="GO:0045116">
    <property type="term" value="P:protein neddylation"/>
    <property type="evidence" value="ECO:0007669"/>
    <property type="project" value="UniProtKB-UniRule"/>
</dbReference>
<dbReference type="PROSITE" id="PS00865">
    <property type="entry name" value="UBIQUITIN_ACTIVAT_2"/>
    <property type="match status" value="1"/>
</dbReference>
<dbReference type="Gene3D" id="3.40.50.720">
    <property type="entry name" value="NAD(P)-binding Rossmann-like Domain"/>
    <property type="match status" value="1"/>
</dbReference>
<sequence>MNPVPSFSLYLILKMASGEVQTSDYQQRRWHNIRKVLERSGPFCHPDFEPSAEILDFIMNSCKVLIVGAGGLGCELLKDLALMGFKKLHVIDMDTIELSNLNRQFLFRKNDIGLSKAKCAVEFINKRIPGCEAIAHHCPIQDLDDGFYRQFHIVVCGLDSIVARRWLNGMLMSLLQYNDDRSLDQSSVIPLVDGGTEGFKGNARVILPGMSACIECTLDLYPPQKTFPLCTIANTPRLPEHCIEYVKVLQWAKENPWGSSTALDGDDPQHVAWVHEKAQERAMKYGISNVTYRLTQGVIKNIIPAVASTNAAIAAACATEVFKLASSCCANMNNYMVLNMSDGVYTYTFNAERKSDCVACSNTTRVMDIARDATLQAIYDKLCEDNAYLMKGPGITTIINGRNKTLYMASIKSIEEKTRDNLKKKITDLGLYNGAEILVADVTTPNTITIKLKFIENIDVEMSR</sequence>
<comment type="catalytic activity">
    <reaction evidence="9 11">
        <text>ATP + [NEDD8 protein] + [E1 NEDD8-activating enzyme]-L-cysteine = AMP + diphosphate + [E1 NEDD8-activating enzyme]-S-[NEDD8 protein]-yl-L-cysteine.</text>
        <dbReference type="EC" id="6.2.1.64"/>
    </reaction>
</comment>
<dbReference type="GO" id="GO:0005634">
    <property type="term" value="C:nucleus"/>
    <property type="evidence" value="ECO:0007669"/>
    <property type="project" value="TreeGrafter"/>
</dbReference>
<dbReference type="GO" id="GO:0019781">
    <property type="term" value="F:NEDD8 activating enzyme activity"/>
    <property type="evidence" value="ECO:0007669"/>
    <property type="project" value="UniProtKB-UniRule"/>
</dbReference>
<evidence type="ECO:0000259" key="12">
    <source>
        <dbReference type="SMART" id="SM01181"/>
    </source>
</evidence>
<dbReference type="SMART" id="SM01181">
    <property type="entry name" value="E2_bind"/>
    <property type="match status" value="1"/>
</dbReference>
<dbReference type="SUPFAM" id="SSF69572">
    <property type="entry name" value="Activating enzymes of the ubiquitin-like proteins"/>
    <property type="match status" value="1"/>
</dbReference>
<gene>
    <name evidence="13" type="ORF">LNINA_LOCUS5629</name>
</gene>
<comment type="pathway">
    <text evidence="1 11">Protein modification; protein neddylation.</text>
</comment>
<evidence type="ECO:0000256" key="10">
    <source>
        <dbReference type="PROSITE-ProRule" id="PRU10132"/>
    </source>
</evidence>
<dbReference type="InterPro" id="IPR000594">
    <property type="entry name" value="ThiF_NAD_FAD-bd"/>
</dbReference>
<evidence type="ECO:0000256" key="1">
    <source>
        <dbReference type="ARBA" id="ARBA00005032"/>
    </source>
</evidence>
<dbReference type="GO" id="GO:0005737">
    <property type="term" value="C:cytoplasm"/>
    <property type="evidence" value="ECO:0007669"/>
    <property type="project" value="TreeGrafter"/>
</dbReference>
<keyword evidence="6 11" id="KW-0833">Ubl conjugation pathway</keyword>
<feature type="domain" description="E2 binding" evidence="12">
    <location>
        <begin position="367"/>
        <end position="455"/>
    </location>
</feature>
<dbReference type="FunFam" id="1.10.10.520:FF:000001">
    <property type="entry name" value="NEDD8-activating enzyme E1 catalytic subunit"/>
    <property type="match status" value="1"/>
</dbReference>
<dbReference type="GO" id="GO:0005524">
    <property type="term" value="F:ATP binding"/>
    <property type="evidence" value="ECO:0007669"/>
    <property type="project" value="UniProtKB-UniRule"/>
</dbReference>
<comment type="similarity">
    <text evidence="2 11">Belongs to the ubiquitin-activating E1 family. UBA3 subfamily.</text>
</comment>
<accession>A0AAV1J974</accession>
<evidence type="ECO:0000256" key="2">
    <source>
        <dbReference type="ARBA" id="ARBA00006310"/>
    </source>
</evidence>
<dbReference type="FunFam" id="3.10.290.20:FF:000001">
    <property type="entry name" value="NEDD8-activating enzyme E1 catalytic subunit, variant"/>
    <property type="match status" value="1"/>
</dbReference>
<dbReference type="Pfam" id="PF00899">
    <property type="entry name" value="ThiF"/>
    <property type="match status" value="1"/>
</dbReference>
<evidence type="ECO:0000256" key="7">
    <source>
        <dbReference type="ARBA" id="ARBA00022840"/>
    </source>
</evidence>
<dbReference type="Pfam" id="PF08825">
    <property type="entry name" value="E2_bind"/>
    <property type="match status" value="1"/>
</dbReference>
<reference evidence="13 14" key="1">
    <citation type="submission" date="2023-11" db="EMBL/GenBank/DDBJ databases">
        <authorList>
            <person name="Okamura Y."/>
        </authorList>
    </citation>
    <scope>NUCLEOTIDE SEQUENCE [LARGE SCALE GENOMIC DNA]</scope>
</reference>
<feature type="active site" description="Glycyl thioester intermediate" evidence="10">
    <location>
        <position position="230"/>
    </location>
</feature>
<dbReference type="Gene3D" id="3.10.290.20">
    <property type="entry name" value="Ubiquitin-like 2 activating enzyme e1b. Chain: B, domain 3"/>
    <property type="match status" value="1"/>
</dbReference>
<dbReference type="Proteomes" id="UP001497472">
    <property type="component" value="Unassembled WGS sequence"/>
</dbReference>
<organism evidence="13 14">
    <name type="scientific">Leptosia nina</name>
    <dbReference type="NCBI Taxonomy" id="320188"/>
    <lineage>
        <taxon>Eukaryota</taxon>
        <taxon>Metazoa</taxon>
        <taxon>Ecdysozoa</taxon>
        <taxon>Arthropoda</taxon>
        <taxon>Hexapoda</taxon>
        <taxon>Insecta</taxon>
        <taxon>Pterygota</taxon>
        <taxon>Neoptera</taxon>
        <taxon>Endopterygota</taxon>
        <taxon>Lepidoptera</taxon>
        <taxon>Glossata</taxon>
        <taxon>Ditrysia</taxon>
        <taxon>Papilionoidea</taxon>
        <taxon>Pieridae</taxon>
        <taxon>Pierinae</taxon>
        <taxon>Leptosia</taxon>
    </lineage>
</organism>
<dbReference type="AlphaFoldDB" id="A0AAV1J974"/>
<dbReference type="Gene3D" id="1.10.10.520">
    <property type="entry name" value="Ubiquitin activating enzymes (Uba3). Chain: B, domain 2"/>
    <property type="match status" value="1"/>
</dbReference>
<dbReference type="InterPro" id="IPR045886">
    <property type="entry name" value="ThiF/MoeB/HesA"/>
</dbReference>
<name>A0AAV1J974_9NEOP</name>
<dbReference type="InterPro" id="IPR023318">
    <property type="entry name" value="Ub_act_enz_dom_a_sf"/>
</dbReference>